<accession>A0ABP6Z3U8</accession>
<evidence type="ECO:0000259" key="6">
    <source>
        <dbReference type="PROSITE" id="PS50011"/>
    </source>
</evidence>
<proteinExistence type="predicted"/>
<keyword evidence="1" id="KW-0808">Transferase</keyword>
<evidence type="ECO:0000256" key="2">
    <source>
        <dbReference type="ARBA" id="ARBA00022741"/>
    </source>
</evidence>
<dbReference type="PROSITE" id="PS50011">
    <property type="entry name" value="PROTEIN_KINASE_DOM"/>
    <property type="match status" value="1"/>
</dbReference>
<name>A0ABP6Z3U8_9ACTN</name>
<keyword evidence="8" id="KW-1185">Reference proteome</keyword>
<dbReference type="InterPro" id="IPR000719">
    <property type="entry name" value="Prot_kinase_dom"/>
</dbReference>
<keyword evidence="3" id="KW-0418">Kinase</keyword>
<dbReference type="RefSeq" id="WP_345572617.1">
    <property type="nucleotide sequence ID" value="NZ_BAABDQ010000031.1"/>
</dbReference>
<dbReference type="Proteomes" id="UP001500630">
    <property type="component" value="Unassembled WGS sequence"/>
</dbReference>
<keyword evidence="4" id="KW-0067">ATP-binding</keyword>
<dbReference type="PANTHER" id="PTHR43289">
    <property type="entry name" value="MITOGEN-ACTIVATED PROTEIN KINASE KINASE KINASE 20-RELATED"/>
    <property type="match status" value="1"/>
</dbReference>
<organism evidence="7 8">
    <name type="scientific">Nonomuraea rosea</name>
    <dbReference type="NCBI Taxonomy" id="638574"/>
    <lineage>
        <taxon>Bacteria</taxon>
        <taxon>Bacillati</taxon>
        <taxon>Actinomycetota</taxon>
        <taxon>Actinomycetes</taxon>
        <taxon>Streptosporangiales</taxon>
        <taxon>Streptosporangiaceae</taxon>
        <taxon>Nonomuraea</taxon>
    </lineage>
</organism>
<dbReference type="PANTHER" id="PTHR43289:SF34">
    <property type="entry name" value="SERINE_THREONINE-PROTEIN KINASE YBDM-RELATED"/>
    <property type="match status" value="1"/>
</dbReference>
<evidence type="ECO:0000256" key="3">
    <source>
        <dbReference type="ARBA" id="ARBA00022777"/>
    </source>
</evidence>
<evidence type="ECO:0000256" key="1">
    <source>
        <dbReference type="ARBA" id="ARBA00022679"/>
    </source>
</evidence>
<dbReference type="SUPFAM" id="SSF50969">
    <property type="entry name" value="YVTN repeat-like/Quinoprotein amine dehydrogenase"/>
    <property type="match status" value="1"/>
</dbReference>
<reference evidence="8" key="1">
    <citation type="journal article" date="2019" name="Int. J. Syst. Evol. Microbiol.">
        <title>The Global Catalogue of Microorganisms (GCM) 10K type strain sequencing project: providing services to taxonomists for standard genome sequencing and annotation.</title>
        <authorList>
            <consortium name="The Broad Institute Genomics Platform"/>
            <consortium name="The Broad Institute Genome Sequencing Center for Infectious Disease"/>
            <person name="Wu L."/>
            <person name="Ma J."/>
        </authorList>
    </citation>
    <scope>NUCLEOTIDE SEQUENCE [LARGE SCALE GENOMIC DNA]</scope>
    <source>
        <strain evidence="8">JCM 17326</strain>
    </source>
</reference>
<dbReference type="InterPro" id="IPR011042">
    <property type="entry name" value="6-blade_b-propeller_TolB-like"/>
</dbReference>
<dbReference type="InterPro" id="IPR008271">
    <property type="entry name" value="Ser/Thr_kinase_AS"/>
</dbReference>
<evidence type="ECO:0000313" key="8">
    <source>
        <dbReference type="Proteomes" id="UP001500630"/>
    </source>
</evidence>
<dbReference type="PROSITE" id="PS00108">
    <property type="entry name" value="PROTEIN_KINASE_ST"/>
    <property type="match status" value="1"/>
</dbReference>
<protein>
    <recommendedName>
        <fullName evidence="6">Protein kinase domain-containing protein</fullName>
    </recommendedName>
</protein>
<evidence type="ECO:0000256" key="5">
    <source>
        <dbReference type="SAM" id="MobiDB-lite"/>
    </source>
</evidence>
<feature type="region of interest" description="Disordered" evidence="5">
    <location>
        <begin position="320"/>
        <end position="340"/>
    </location>
</feature>
<dbReference type="InterPro" id="IPR011044">
    <property type="entry name" value="Quino_amine_DH_bsu"/>
</dbReference>
<keyword evidence="2" id="KW-0547">Nucleotide-binding</keyword>
<feature type="domain" description="Protein kinase" evidence="6">
    <location>
        <begin position="15"/>
        <end position="267"/>
    </location>
</feature>
<feature type="compositionally biased region" description="Pro residues" evidence="5">
    <location>
        <begin position="320"/>
        <end position="338"/>
    </location>
</feature>
<dbReference type="EMBL" id="BAABDQ010000031">
    <property type="protein sequence ID" value="GAA3597021.1"/>
    <property type="molecule type" value="Genomic_DNA"/>
</dbReference>
<sequence>MSPLIASDPVRIGGYRVAGRLGEGGQGVVYLGESPDGGRVAIKMLGAGLDDPDARTRFRQEIGYARRVKAFCTAQVLEAGELGGTPYVVSEYVDGPSLAQVIRERGALGGAELRRLAIGTLTALSAIHQAGVVHRDFKPGNVLLSRDGPRVIDFGISTALEEAEVRDEHLVGTPPYMAPEQFGGRRAGPPADLFAWAATMVAAATGSPPFGTGDLPALINRILRAEPDLGDLDGDLRELAARCLIKEPGARPVATRALLALLGHRVPEQALRHTGEQALLAEGQQSAAPPARRRRWPVMAGTAGLAVAVAAALLLLRPAPEPPAPTPTPTQAPLPAPREGPLALTSVSELKLPDTDVTLHENPADPVWVSSYHDQRPSGGYPSYTRDAATGAFSFFGNFDEPIVSPGGGYVASLSATRFKRTDFETIRLRDRATGRDRDVRTVDKPDTLFRPVWSADGRRVVATIMRDNRARGFVVVDAVAGSVKVIRVTGTEGATYAWGSGGGSVLHQAPGGAMRALDLDGRVLRTYQSVGEPLPGGAAKTTFGTVFATKCVDNSRNICLWDEKSGARKGAIRLAKGVSFRGWLDEGHFLATRAGGKKADVLLMDATGRVARVLADGPAAEIDRVALWFTRR</sequence>
<dbReference type="Gene3D" id="2.120.10.30">
    <property type="entry name" value="TolB, C-terminal domain"/>
    <property type="match status" value="1"/>
</dbReference>
<dbReference type="Gene3D" id="3.30.200.20">
    <property type="entry name" value="Phosphorylase Kinase, domain 1"/>
    <property type="match status" value="1"/>
</dbReference>
<dbReference type="InterPro" id="IPR011009">
    <property type="entry name" value="Kinase-like_dom_sf"/>
</dbReference>
<dbReference type="CDD" id="cd14014">
    <property type="entry name" value="STKc_PknB_like"/>
    <property type="match status" value="1"/>
</dbReference>
<comment type="caution">
    <text evidence="7">The sequence shown here is derived from an EMBL/GenBank/DDBJ whole genome shotgun (WGS) entry which is preliminary data.</text>
</comment>
<evidence type="ECO:0000256" key="4">
    <source>
        <dbReference type="ARBA" id="ARBA00022840"/>
    </source>
</evidence>
<dbReference type="SUPFAM" id="SSF56112">
    <property type="entry name" value="Protein kinase-like (PK-like)"/>
    <property type="match status" value="1"/>
</dbReference>
<dbReference type="Gene3D" id="1.10.510.10">
    <property type="entry name" value="Transferase(Phosphotransferase) domain 1"/>
    <property type="match status" value="1"/>
</dbReference>
<dbReference type="Pfam" id="PF00069">
    <property type="entry name" value="Pkinase"/>
    <property type="match status" value="1"/>
</dbReference>
<gene>
    <name evidence="7" type="ORF">GCM10022419_095290</name>
</gene>
<evidence type="ECO:0000313" key="7">
    <source>
        <dbReference type="EMBL" id="GAA3597021.1"/>
    </source>
</evidence>